<evidence type="ECO:0000313" key="11">
    <source>
        <dbReference type="Proteomes" id="UP000002588"/>
    </source>
</evidence>
<keyword evidence="2" id="KW-0902">Two-component regulatory system</keyword>
<dbReference type="GO" id="GO:0032993">
    <property type="term" value="C:protein-DNA complex"/>
    <property type="evidence" value="ECO:0007669"/>
    <property type="project" value="TreeGrafter"/>
</dbReference>
<dbReference type="EMBL" id="AM406670">
    <property type="protein sequence ID" value="CAL93596.1"/>
    <property type="molecule type" value="Genomic_DNA"/>
</dbReference>
<dbReference type="SUPFAM" id="SSF52172">
    <property type="entry name" value="CheY-like"/>
    <property type="match status" value="1"/>
</dbReference>
<organism evidence="10 11">
    <name type="scientific">Azoarcus sp. (strain BH72)</name>
    <dbReference type="NCBI Taxonomy" id="418699"/>
    <lineage>
        <taxon>Bacteria</taxon>
        <taxon>Pseudomonadati</taxon>
        <taxon>Pseudomonadota</taxon>
        <taxon>Betaproteobacteria</taxon>
        <taxon>Rhodocyclales</taxon>
        <taxon>Zoogloeaceae</taxon>
        <taxon>Azoarcus</taxon>
    </lineage>
</organism>
<dbReference type="GO" id="GO:0006355">
    <property type="term" value="P:regulation of DNA-templated transcription"/>
    <property type="evidence" value="ECO:0007669"/>
    <property type="project" value="InterPro"/>
</dbReference>
<keyword evidence="11" id="KW-1185">Reference proteome</keyword>
<evidence type="ECO:0000256" key="3">
    <source>
        <dbReference type="ARBA" id="ARBA00023015"/>
    </source>
</evidence>
<dbReference type="GO" id="GO:0005829">
    <property type="term" value="C:cytosol"/>
    <property type="evidence" value="ECO:0007669"/>
    <property type="project" value="TreeGrafter"/>
</dbReference>
<dbReference type="KEGG" id="azo:azo0979"/>
<dbReference type="eggNOG" id="COG0745">
    <property type="taxonomic scope" value="Bacteria"/>
</dbReference>
<dbReference type="InterPro" id="IPR011006">
    <property type="entry name" value="CheY-like_superfamily"/>
</dbReference>
<evidence type="ECO:0000256" key="7">
    <source>
        <dbReference type="PROSITE-ProRule" id="PRU01091"/>
    </source>
</evidence>
<dbReference type="PANTHER" id="PTHR48111:SF1">
    <property type="entry name" value="TWO-COMPONENT RESPONSE REGULATOR ORR33"/>
    <property type="match status" value="1"/>
</dbReference>
<feature type="domain" description="Response regulatory" evidence="8">
    <location>
        <begin position="2"/>
        <end position="116"/>
    </location>
</feature>
<feature type="domain" description="OmpR/PhoB-type" evidence="9">
    <location>
        <begin position="124"/>
        <end position="213"/>
    </location>
</feature>
<proteinExistence type="predicted"/>
<evidence type="ECO:0000256" key="6">
    <source>
        <dbReference type="PROSITE-ProRule" id="PRU00169"/>
    </source>
</evidence>
<dbReference type="AlphaFoldDB" id="A1K441"/>
<evidence type="ECO:0000313" key="10">
    <source>
        <dbReference type="EMBL" id="CAL93596.1"/>
    </source>
</evidence>
<dbReference type="RefSeq" id="WP_011764713.1">
    <property type="nucleotide sequence ID" value="NC_008702.1"/>
</dbReference>
<dbReference type="HOGENOM" id="CLU_000445_30_1_4"/>
<comment type="caution">
    <text evidence="6">Lacks conserved residue(s) required for the propagation of feature annotation.</text>
</comment>
<dbReference type="PANTHER" id="PTHR48111">
    <property type="entry name" value="REGULATOR OF RPOS"/>
    <property type="match status" value="1"/>
</dbReference>
<dbReference type="SMART" id="SM00448">
    <property type="entry name" value="REC"/>
    <property type="match status" value="1"/>
</dbReference>
<name>A1K441_AZOSB</name>
<dbReference type="PROSITE" id="PS51755">
    <property type="entry name" value="OMPR_PHOB"/>
    <property type="match status" value="1"/>
</dbReference>
<keyword evidence="1" id="KW-0597">Phosphoprotein</keyword>
<dbReference type="Proteomes" id="UP000002588">
    <property type="component" value="Chromosome"/>
</dbReference>
<dbReference type="GO" id="GO:0000156">
    <property type="term" value="F:phosphorelay response regulator activity"/>
    <property type="evidence" value="ECO:0007669"/>
    <property type="project" value="TreeGrafter"/>
</dbReference>
<dbReference type="InterPro" id="IPR039420">
    <property type="entry name" value="WalR-like"/>
</dbReference>
<evidence type="ECO:0000256" key="4">
    <source>
        <dbReference type="ARBA" id="ARBA00023125"/>
    </source>
</evidence>
<dbReference type="SMART" id="SM00862">
    <property type="entry name" value="Trans_reg_C"/>
    <property type="match status" value="1"/>
</dbReference>
<evidence type="ECO:0000259" key="8">
    <source>
        <dbReference type="PROSITE" id="PS50110"/>
    </source>
</evidence>
<evidence type="ECO:0000259" key="9">
    <source>
        <dbReference type="PROSITE" id="PS51755"/>
    </source>
</evidence>
<dbReference type="Pfam" id="PF00072">
    <property type="entry name" value="Response_reg"/>
    <property type="match status" value="1"/>
</dbReference>
<accession>A1K441</accession>
<sequence>MHILVADDDDRFTRPLAAFLRTRGDQVTVAVDGTAADGLLQHSPFDFALVEVNLAGVNGYELVRRLRSRRQTTPVIFISARQALEDRIHGLDLGADDYVVKPAEISEITARMRAVLRRGPYRIGDEMRFGPIMLDADGRLASLNGQALPLTGREWEILEALVAADGRTVAKDRLQADSGGNAAEVYISRLRPRLEPAGVLIRTVRGFGYRLELQAVAGEDAPG</sequence>
<dbReference type="Gene3D" id="6.10.250.690">
    <property type="match status" value="1"/>
</dbReference>
<keyword evidence="5" id="KW-0804">Transcription</keyword>
<dbReference type="InterPro" id="IPR001789">
    <property type="entry name" value="Sig_transdc_resp-reg_receiver"/>
</dbReference>
<dbReference type="Pfam" id="PF00486">
    <property type="entry name" value="Trans_reg_C"/>
    <property type="match status" value="1"/>
</dbReference>
<evidence type="ECO:0000256" key="2">
    <source>
        <dbReference type="ARBA" id="ARBA00023012"/>
    </source>
</evidence>
<keyword evidence="4 7" id="KW-0238">DNA-binding</keyword>
<dbReference type="PROSITE" id="PS50110">
    <property type="entry name" value="RESPONSE_REGULATORY"/>
    <property type="match status" value="1"/>
</dbReference>
<keyword evidence="3" id="KW-0805">Transcription regulation</keyword>
<dbReference type="CDD" id="cd00383">
    <property type="entry name" value="trans_reg_C"/>
    <property type="match status" value="1"/>
</dbReference>
<dbReference type="GO" id="GO:0000976">
    <property type="term" value="F:transcription cis-regulatory region binding"/>
    <property type="evidence" value="ECO:0007669"/>
    <property type="project" value="TreeGrafter"/>
</dbReference>
<dbReference type="STRING" id="62928.azo0979"/>
<dbReference type="Gene3D" id="1.10.10.10">
    <property type="entry name" value="Winged helix-like DNA-binding domain superfamily/Winged helix DNA-binding domain"/>
    <property type="match status" value="1"/>
</dbReference>
<evidence type="ECO:0000256" key="5">
    <source>
        <dbReference type="ARBA" id="ARBA00023163"/>
    </source>
</evidence>
<gene>
    <name evidence="10" type="primary">tctD</name>
    <name evidence="10" type="ordered locus">azo0979</name>
</gene>
<reference evidence="10 11" key="1">
    <citation type="journal article" date="2006" name="Nat. Biotechnol.">
        <title>Complete genome of the mutualistic, N2-fixing grass endophyte Azoarcus sp. strain BH72.</title>
        <authorList>
            <person name="Krause A."/>
            <person name="Ramakumar A."/>
            <person name="Bartels D."/>
            <person name="Battistoni F."/>
            <person name="Bekel T."/>
            <person name="Boch J."/>
            <person name="Boehm M."/>
            <person name="Friedrich F."/>
            <person name="Hurek T."/>
            <person name="Krause L."/>
            <person name="Linke B."/>
            <person name="McHardy A.C."/>
            <person name="Sarkar A."/>
            <person name="Schneiker S."/>
            <person name="Syed A.A."/>
            <person name="Thauer R."/>
            <person name="Vorhoelter F.-J."/>
            <person name="Weidner S."/>
            <person name="Puehler A."/>
            <person name="Reinhold-Hurek B."/>
            <person name="Kaiser O."/>
            <person name="Goesmann A."/>
        </authorList>
    </citation>
    <scope>NUCLEOTIDE SEQUENCE [LARGE SCALE GENOMIC DNA]</scope>
    <source>
        <strain evidence="10 11">BH72</strain>
    </source>
</reference>
<feature type="DNA-binding region" description="OmpR/PhoB-type" evidence="7">
    <location>
        <begin position="124"/>
        <end position="213"/>
    </location>
</feature>
<dbReference type="InterPro" id="IPR036388">
    <property type="entry name" value="WH-like_DNA-bd_sf"/>
</dbReference>
<dbReference type="InterPro" id="IPR001867">
    <property type="entry name" value="OmpR/PhoB-type_DNA-bd"/>
</dbReference>
<protein>
    <submittedName>
        <fullName evidence="10">Probable transcriptional regulatory protein</fullName>
    </submittedName>
</protein>
<dbReference type="Gene3D" id="3.40.50.2300">
    <property type="match status" value="1"/>
</dbReference>
<evidence type="ECO:0000256" key="1">
    <source>
        <dbReference type="ARBA" id="ARBA00022553"/>
    </source>
</evidence>